<dbReference type="Gramene" id="KQK19798">
    <property type="protein sequence ID" value="KQK19798"/>
    <property type="gene ID" value="BRADI_1g50525v3"/>
</dbReference>
<reference evidence="2" key="3">
    <citation type="submission" date="2018-08" db="UniProtKB">
        <authorList>
            <consortium name="EnsemblPlants"/>
        </authorList>
    </citation>
    <scope>IDENTIFICATION</scope>
    <source>
        <strain evidence="2">cv. Bd21</strain>
    </source>
</reference>
<evidence type="ECO:0000313" key="3">
    <source>
        <dbReference type="Proteomes" id="UP000008810"/>
    </source>
</evidence>
<dbReference type="EMBL" id="CM000880">
    <property type="protein sequence ID" value="KQK19798.1"/>
    <property type="molecule type" value="Genomic_DNA"/>
</dbReference>
<accession>A0A0Q3NQL4</accession>
<keyword evidence="3" id="KW-1185">Reference proteome</keyword>
<proteinExistence type="predicted"/>
<protein>
    <submittedName>
        <fullName evidence="1 2">Uncharacterized protein</fullName>
    </submittedName>
</protein>
<name>A0A0Q3NQL4_BRADI</name>
<sequence>MDMDANSSSPVSVGDSSNLVSIIIPPESSKDEILVITGKIIEKIIVFVGDVGLIRTILSSLELFLLGSNLTSTEGLLPINLRRQRDKLLPVEVVLVVGRHWQHLVNRRCPPL</sequence>
<reference evidence="1" key="2">
    <citation type="submission" date="2017-06" db="EMBL/GenBank/DDBJ databases">
        <title>WGS assembly of Brachypodium distachyon.</title>
        <authorList>
            <consortium name="The International Brachypodium Initiative"/>
            <person name="Lucas S."/>
            <person name="Harmon-Smith M."/>
            <person name="Lail K."/>
            <person name="Tice H."/>
            <person name="Grimwood J."/>
            <person name="Bruce D."/>
            <person name="Barry K."/>
            <person name="Shu S."/>
            <person name="Lindquist E."/>
            <person name="Wang M."/>
            <person name="Pitluck S."/>
            <person name="Vogel J.P."/>
            <person name="Garvin D.F."/>
            <person name="Mockler T.C."/>
            <person name="Schmutz J."/>
            <person name="Rokhsar D."/>
            <person name="Bevan M.W."/>
        </authorList>
    </citation>
    <scope>NUCLEOTIDE SEQUENCE</scope>
    <source>
        <strain evidence="1">Bd21</strain>
    </source>
</reference>
<evidence type="ECO:0000313" key="2">
    <source>
        <dbReference type="EnsemblPlants" id="KQK19798"/>
    </source>
</evidence>
<evidence type="ECO:0000313" key="1">
    <source>
        <dbReference type="EMBL" id="KQK19798.1"/>
    </source>
</evidence>
<dbReference type="EnsemblPlants" id="KQK19798">
    <property type="protein sequence ID" value="KQK19798"/>
    <property type="gene ID" value="BRADI_1g50525v3"/>
</dbReference>
<dbReference type="AlphaFoldDB" id="A0A0Q3NQL4"/>
<organism evidence="1">
    <name type="scientific">Brachypodium distachyon</name>
    <name type="common">Purple false brome</name>
    <name type="synonym">Trachynia distachya</name>
    <dbReference type="NCBI Taxonomy" id="15368"/>
    <lineage>
        <taxon>Eukaryota</taxon>
        <taxon>Viridiplantae</taxon>
        <taxon>Streptophyta</taxon>
        <taxon>Embryophyta</taxon>
        <taxon>Tracheophyta</taxon>
        <taxon>Spermatophyta</taxon>
        <taxon>Magnoliopsida</taxon>
        <taxon>Liliopsida</taxon>
        <taxon>Poales</taxon>
        <taxon>Poaceae</taxon>
        <taxon>BOP clade</taxon>
        <taxon>Pooideae</taxon>
        <taxon>Stipodae</taxon>
        <taxon>Brachypodieae</taxon>
        <taxon>Brachypodium</taxon>
    </lineage>
</organism>
<reference evidence="1 2" key="1">
    <citation type="journal article" date="2010" name="Nature">
        <title>Genome sequencing and analysis of the model grass Brachypodium distachyon.</title>
        <authorList>
            <consortium name="International Brachypodium Initiative"/>
        </authorList>
    </citation>
    <scope>NUCLEOTIDE SEQUENCE [LARGE SCALE GENOMIC DNA]</scope>
    <source>
        <strain evidence="1 2">Bd21</strain>
    </source>
</reference>
<dbReference type="InParanoid" id="A0A0Q3NQL4"/>
<gene>
    <name evidence="1" type="ORF">BRADI_1g50525v3</name>
</gene>
<dbReference type="Proteomes" id="UP000008810">
    <property type="component" value="Chromosome 1"/>
</dbReference>